<protein>
    <recommendedName>
        <fullName evidence="2">PBP domain-containing protein</fullName>
    </recommendedName>
</protein>
<dbReference type="Pfam" id="PF16868">
    <property type="entry name" value="NMT1_3"/>
    <property type="match status" value="1"/>
</dbReference>
<dbReference type="PANTHER" id="PTHR42941">
    <property type="entry name" value="SLL1037 PROTEIN"/>
    <property type="match status" value="1"/>
</dbReference>
<dbReference type="AlphaFoldDB" id="A0A381SGF9"/>
<gene>
    <name evidence="1" type="ORF">METZ01_LOCUS56009</name>
</gene>
<dbReference type="InterPro" id="IPR011852">
    <property type="entry name" value="TRAP_TAXI"/>
</dbReference>
<organism evidence="1">
    <name type="scientific">marine metagenome</name>
    <dbReference type="NCBI Taxonomy" id="408172"/>
    <lineage>
        <taxon>unclassified sequences</taxon>
        <taxon>metagenomes</taxon>
        <taxon>ecological metagenomes</taxon>
    </lineage>
</organism>
<dbReference type="EMBL" id="UINC01003078">
    <property type="protein sequence ID" value="SVA03155.1"/>
    <property type="molecule type" value="Genomic_DNA"/>
</dbReference>
<sequence length="298" mass="34561">MKHIFITLFPLLLLCSTSMTLWGQQQNIILTGNQGTGSYIFATELVRLWKSSRTNNKVEMVTHPEIYPEHRLTQLENNRVSLAIIDAKTAHEYLNKHPGLRVLSVLWQNWLYVLGTVPGPYLTLESTQTLLVHDNSLYFAEVWKKLAPQTKLNWFNADSIPDFSDGFSEEVLTFTAPTPLQEVNDWLEQFPGIHLLSLDQLLVQALRSKNAWLTPQKLHANTFLYQTEPLEGVAWYPVLVVRRDFPKELVTTLLQMIFAQSESLNPHALFQNLRRTHNIAFQKIYNYHPVAKKMFRFK</sequence>
<name>A0A381SGF9_9ZZZZ</name>
<dbReference type="PANTHER" id="PTHR42941:SF1">
    <property type="entry name" value="SLL1037 PROTEIN"/>
    <property type="match status" value="1"/>
</dbReference>
<reference evidence="1" key="1">
    <citation type="submission" date="2018-05" db="EMBL/GenBank/DDBJ databases">
        <authorList>
            <person name="Lanie J.A."/>
            <person name="Ng W.-L."/>
            <person name="Kazmierczak K.M."/>
            <person name="Andrzejewski T.M."/>
            <person name="Davidsen T.M."/>
            <person name="Wayne K.J."/>
            <person name="Tettelin H."/>
            <person name="Glass J.I."/>
            <person name="Rusch D."/>
            <person name="Podicherti R."/>
            <person name="Tsui H.-C.T."/>
            <person name="Winkler M.E."/>
        </authorList>
    </citation>
    <scope>NUCLEOTIDE SEQUENCE</scope>
</reference>
<proteinExistence type="predicted"/>
<accession>A0A381SGF9</accession>
<dbReference type="SUPFAM" id="SSF53850">
    <property type="entry name" value="Periplasmic binding protein-like II"/>
    <property type="match status" value="1"/>
</dbReference>
<evidence type="ECO:0008006" key="2">
    <source>
        <dbReference type="Google" id="ProtNLM"/>
    </source>
</evidence>
<evidence type="ECO:0000313" key="1">
    <source>
        <dbReference type="EMBL" id="SVA03155.1"/>
    </source>
</evidence>